<evidence type="ECO:0000256" key="4">
    <source>
        <dbReference type="ARBA" id="ARBA00022729"/>
    </source>
</evidence>
<keyword evidence="6" id="KW-0675">Receptor</keyword>
<dbReference type="GO" id="GO:0055085">
    <property type="term" value="P:transmembrane transport"/>
    <property type="evidence" value="ECO:0007669"/>
    <property type="project" value="InterPro"/>
</dbReference>
<feature type="signal peptide" evidence="5">
    <location>
        <begin position="1"/>
        <end position="21"/>
    </location>
</feature>
<evidence type="ECO:0000313" key="6">
    <source>
        <dbReference type="EMBL" id="SLM17995.1"/>
    </source>
</evidence>
<protein>
    <submittedName>
        <fullName evidence="6">DctP family TRAP transporter solute receptor</fullName>
    </submittedName>
</protein>
<proteinExistence type="inferred from homology"/>
<comment type="subcellular location">
    <subcellularLocation>
        <location evidence="1">Cell envelope</location>
    </subcellularLocation>
</comment>
<dbReference type="PANTHER" id="PTHR33376">
    <property type="match status" value="1"/>
</dbReference>
<organism evidence="6">
    <name type="scientific">uncultured spirochete</name>
    <dbReference type="NCBI Taxonomy" id="156406"/>
    <lineage>
        <taxon>Bacteria</taxon>
        <taxon>Pseudomonadati</taxon>
        <taxon>Spirochaetota</taxon>
        <taxon>Spirochaetia</taxon>
        <taxon>Spirochaetales</taxon>
        <taxon>environmental samples</taxon>
    </lineage>
</organism>
<dbReference type="EMBL" id="FWDO01000004">
    <property type="protein sequence ID" value="SLM17995.1"/>
    <property type="molecule type" value="Genomic_DNA"/>
</dbReference>
<dbReference type="PANTHER" id="PTHR33376:SF4">
    <property type="entry name" value="SIALIC ACID-BINDING PERIPLASMIC PROTEIN SIAP"/>
    <property type="match status" value="1"/>
</dbReference>
<evidence type="ECO:0000256" key="3">
    <source>
        <dbReference type="ARBA" id="ARBA00022448"/>
    </source>
</evidence>
<reference evidence="6" key="1">
    <citation type="submission" date="2017-02" db="EMBL/GenBank/DDBJ databases">
        <authorList>
            <person name="Regsiter A."/>
            <person name="William W."/>
        </authorList>
    </citation>
    <scope>NUCLEOTIDE SEQUENCE</scope>
    <source>
        <strain evidence="6">BdmA 4</strain>
    </source>
</reference>
<evidence type="ECO:0000256" key="1">
    <source>
        <dbReference type="ARBA" id="ARBA00004196"/>
    </source>
</evidence>
<gene>
    <name evidence="6" type="ORF">SPIRO4BDMA_40567</name>
</gene>
<dbReference type="InterPro" id="IPR018389">
    <property type="entry name" value="DctP_fam"/>
</dbReference>
<name>A0A3P3XP12_9SPIR</name>
<dbReference type="Pfam" id="PF03480">
    <property type="entry name" value="DctP"/>
    <property type="match status" value="1"/>
</dbReference>
<dbReference type="PIRSF" id="PIRSF006470">
    <property type="entry name" value="DctB"/>
    <property type="match status" value="1"/>
</dbReference>
<sequence>MKKAIIAVLVLLMLATPALFAQQKPVKLVFTSVSVPGDAHTQAMYVFKDEVEKLSGGQIQVDVYDSGKLFTQQGEQDAIRKGTVDMVYTSAQWLAEFIPYLSMFGAAYTFQSYDQMTKTFNGPIGKKIFEEVAQKTGIRPLVAYYLGTRQLNLTSKAGAVTKPEQMKGVKLRVPNSPTWIAMGKALGANPTPMAFNEVYMGLKTGSVDGQDNPLPTDKNAKFYEVTKYIVLTNHVVDSTWPSINEKKWKSLTSEQQGWIMQAAEKARQFCDKTNLDNEKSILDFFRQQGITVIENPDRAAFAAYAKNSYLTESKDISKDWDLALYDEIQKIK</sequence>
<dbReference type="Gene3D" id="3.40.190.170">
    <property type="entry name" value="Bacterial extracellular solute-binding protein, family 7"/>
    <property type="match status" value="1"/>
</dbReference>
<dbReference type="NCBIfam" id="TIGR00787">
    <property type="entry name" value="dctP"/>
    <property type="match status" value="1"/>
</dbReference>
<keyword evidence="3" id="KW-0813">Transport</keyword>
<evidence type="ECO:0000256" key="2">
    <source>
        <dbReference type="ARBA" id="ARBA00009023"/>
    </source>
</evidence>
<accession>A0A3P3XP12</accession>
<dbReference type="NCBIfam" id="NF037995">
    <property type="entry name" value="TRAP_S1"/>
    <property type="match status" value="1"/>
</dbReference>
<dbReference type="InterPro" id="IPR038404">
    <property type="entry name" value="TRAP_DctP_sf"/>
</dbReference>
<dbReference type="InterPro" id="IPR004682">
    <property type="entry name" value="TRAP_DctP"/>
</dbReference>
<keyword evidence="4 5" id="KW-0732">Signal</keyword>
<comment type="similarity">
    <text evidence="2">Belongs to the bacterial solute-binding protein 7 family.</text>
</comment>
<evidence type="ECO:0000256" key="5">
    <source>
        <dbReference type="SAM" id="SignalP"/>
    </source>
</evidence>
<dbReference type="AlphaFoldDB" id="A0A3P3XP12"/>
<feature type="chain" id="PRO_5018017988" evidence="5">
    <location>
        <begin position="22"/>
        <end position="332"/>
    </location>
</feature>
<dbReference type="CDD" id="cd13672">
    <property type="entry name" value="PBP2_TRAP_Siap"/>
    <property type="match status" value="1"/>
</dbReference>
<dbReference type="GO" id="GO:0030288">
    <property type="term" value="C:outer membrane-bounded periplasmic space"/>
    <property type="evidence" value="ECO:0007669"/>
    <property type="project" value="InterPro"/>
</dbReference>